<name>A0A4P6LW86_9FIRM</name>
<keyword evidence="6" id="KW-0862">Zinc</keyword>
<gene>
    <name evidence="8" type="primary">add_1</name>
    <name evidence="8" type="ORF">PMF13cell1_00981</name>
</gene>
<evidence type="ECO:0000256" key="4">
    <source>
        <dbReference type="ARBA" id="ARBA00022723"/>
    </source>
</evidence>
<sequence length="351" mass="39006">MWLDRLPKAELHCHLDGSVPLPVLRKLCVKGHVEVPGDEKAFRKLAEAGEECESLTEYLKAFELPLSCLKTEEAFYTAAFETAASAAEEGVRYLELRFAPLLSESESLTAESIIEASAAGLEKAFREKGIYASLILCGMRHFSEKDNFRTLELGKKYLGRGVCGADLAGDESAYPNELFLEYFKRAGKYEIPFTVHSGECGRIENIAMAVDHGAKRIGHGIAMSGDRKLQEKLRGRGIGVELCPHSNIQTGACLKIHPSNPQLHSGAVRAVEKYPFREFMDNGLNISINTDNRTVTNTTVKKELQFLDSHSGLSPREAAMLMKQAMETSFAENGIKQQVKKEVEQWEKEYA</sequence>
<keyword evidence="4" id="KW-0479">Metal-binding</keyword>
<dbReference type="PANTHER" id="PTHR11409">
    <property type="entry name" value="ADENOSINE DEAMINASE"/>
    <property type="match status" value="1"/>
</dbReference>
<dbReference type="Pfam" id="PF00962">
    <property type="entry name" value="A_deaminase"/>
    <property type="match status" value="1"/>
</dbReference>
<dbReference type="GO" id="GO:0005829">
    <property type="term" value="C:cytosol"/>
    <property type="evidence" value="ECO:0007669"/>
    <property type="project" value="TreeGrafter"/>
</dbReference>
<dbReference type="InterPro" id="IPR006330">
    <property type="entry name" value="Ado/ade_deaminase"/>
</dbReference>
<dbReference type="GO" id="GO:0004000">
    <property type="term" value="F:adenosine deaminase activity"/>
    <property type="evidence" value="ECO:0007669"/>
    <property type="project" value="UniProtKB-ARBA"/>
</dbReference>
<dbReference type="GO" id="GO:0046872">
    <property type="term" value="F:metal ion binding"/>
    <property type="evidence" value="ECO:0007669"/>
    <property type="project" value="UniProtKB-KW"/>
</dbReference>
<evidence type="ECO:0000313" key="9">
    <source>
        <dbReference type="Proteomes" id="UP000289794"/>
    </source>
</evidence>
<organism evidence="8 9">
    <name type="scientific">Blautia producta</name>
    <dbReference type="NCBI Taxonomy" id="33035"/>
    <lineage>
        <taxon>Bacteria</taxon>
        <taxon>Bacillati</taxon>
        <taxon>Bacillota</taxon>
        <taxon>Clostridia</taxon>
        <taxon>Lachnospirales</taxon>
        <taxon>Lachnospiraceae</taxon>
        <taxon>Blautia</taxon>
    </lineage>
</organism>
<dbReference type="EC" id="3.5.4.4" evidence="3"/>
<feature type="domain" description="Adenosine deaminase" evidence="7">
    <location>
        <begin position="7"/>
        <end position="346"/>
    </location>
</feature>
<comment type="similarity">
    <text evidence="2">Belongs to the metallo-dependent hydrolases superfamily. Adenosine and AMP deaminases family.</text>
</comment>
<reference evidence="8 9" key="1">
    <citation type="submission" date="2019-01" db="EMBL/GenBank/DDBJ databases">
        <title>PMF-metabolizing Aryl O-demethylase.</title>
        <authorList>
            <person name="Kim M."/>
        </authorList>
    </citation>
    <scope>NUCLEOTIDE SEQUENCE [LARGE SCALE GENOMIC DNA]</scope>
    <source>
        <strain evidence="8 9">PMF1</strain>
    </source>
</reference>
<dbReference type="InterPro" id="IPR001365">
    <property type="entry name" value="A_deaminase_dom"/>
</dbReference>
<keyword evidence="5 8" id="KW-0378">Hydrolase</keyword>
<evidence type="ECO:0000256" key="5">
    <source>
        <dbReference type="ARBA" id="ARBA00022801"/>
    </source>
</evidence>
<evidence type="ECO:0000256" key="6">
    <source>
        <dbReference type="ARBA" id="ARBA00022833"/>
    </source>
</evidence>
<dbReference type="Gene3D" id="3.20.20.140">
    <property type="entry name" value="Metal-dependent hydrolases"/>
    <property type="match status" value="1"/>
</dbReference>
<dbReference type="EMBL" id="CP035945">
    <property type="protein sequence ID" value="QBE95460.1"/>
    <property type="molecule type" value="Genomic_DNA"/>
</dbReference>
<evidence type="ECO:0000259" key="7">
    <source>
        <dbReference type="Pfam" id="PF00962"/>
    </source>
</evidence>
<dbReference type="RefSeq" id="WP_130180005.1">
    <property type="nucleotide sequence ID" value="NZ_CP035945.1"/>
</dbReference>
<dbReference type="NCBIfam" id="TIGR01430">
    <property type="entry name" value="aden_deam"/>
    <property type="match status" value="1"/>
</dbReference>
<accession>A0A4P6LW86</accession>
<dbReference type="GO" id="GO:0046103">
    <property type="term" value="P:inosine biosynthetic process"/>
    <property type="evidence" value="ECO:0007669"/>
    <property type="project" value="TreeGrafter"/>
</dbReference>
<dbReference type="KEGG" id="bpro:PMF13cell1_00981"/>
<proteinExistence type="inferred from homology"/>
<evidence type="ECO:0000256" key="2">
    <source>
        <dbReference type="ARBA" id="ARBA00006676"/>
    </source>
</evidence>
<dbReference type="InterPro" id="IPR032466">
    <property type="entry name" value="Metal_Hydrolase"/>
</dbReference>
<evidence type="ECO:0000256" key="3">
    <source>
        <dbReference type="ARBA" id="ARBA00012784"/>
    </source>
</evidence>
<dbReference type="PANTHER" id="PTHR11409:SF43">
    <property type="entry name" value="ADENOSINE DEAMINASE"/>
    <property type="match status" value="1"/>
</dbReference>
<dbReference type="AlphaFoldDB" id="A0A4P6LW86"/>
<evidence type="ECO:0000313" key="8">
    <source>
        <dbReference type="EMBL" id="QBE95460.1"/>
    </source>
</evidence>
<evidence type="ECO:0000256" key="1">
    <source>
        <dbReference type="ARBA" id="ARBA00001947"/>
    </source>
</evidence>
<comment type="cofactor">
    <cofactor evidence="1">
        <name>Zn(2+)</name>
        <dbReference type="ChEBI" id="CHEBI:29105"/>
    </cofactor>
</comment>
<dbReference type="GO" id="GO:0043103">
    <property type="term" value="P:hypoxanthine salvage"/>
    <property type="evidence" value="ECO:0007669"/>
    <property type="project" value="TreeGrafter"/>
</dbReference>
<dbReference type="GO" id="GO:0006154">
    <property type="term" value="P:adenosine catabolic process"/>
    <property type="evidence" value="ECO:0007669"/>
    <property type="project" value="TreeGrafter"/>
</dbReference>
<dbReference type="SUPFAM" id="SSF51556">
    <property type="entry name" value="Metallo-dependent hydrolases"/>
    <property type="match status" value="1"/>
</dbReference>
<protein>
    <recommendedName>
        <fullName evidence="3">adenosine deaminase</fullName>
        <ecNumber evidence="3">3.5.4.4</ecNumber>
    </recommendedName>
</protein>
<dbReference type="Proteomes" id="UP000289794">
    <property type="component" value="Chromosome"/>
</dbReference>